<dbReference type="AlphaFoldDB" id="A0A915BB51"/>
<name>A0A915BB51_PARUN</name>
<protein>
    <submittedName>
        <fullName evidence="2">Uncharacterized protein</fullName>
    </submittedName>
</protein>
<dbReference type="WBParaSite" id="PgR032X_g066_t01">
    <property type="protein sequence ID" value="PgR032X_g066_t01"/>
    <property type="gene ID" value="PgR032X_g066"/>
</dbReference>
<evidence type="ECO:0000313" key="1">
    <source>
        <dbReference type="Proteomes" id="UP000887569"/>
    </source>
</evidence>
<dbReference type="Proteomes" id="UP000887569">
    <property type="component" value="Unplaced"/>
</dbReference>
<evidence type="ECO:0000313" key="2">
    <source>
        <dbReference type="WBParaSite" id="PgR032X_g066_t01"/>
    </source>
</evidence>
<accession>A0A915BB51</accession>
<organism evidence="1 2">
    <name type="scientific">Parascaris univalens</name>
    <name type="common">Nematode worm</name>
    <dbReference type="NCBI Taxonomy" id="6257"/>
    <lineage>
        <taxon>Eukaryota</taxon>
        <taxon>Metazoa</taxon>
        <taxon>Ecdysozoa</taxon>
        <taxon>Nematoda</taxon>
        <taxon>Chromadorea</taxon>
        <taxon>Rhabditida</taxon>
        <taxon>Spirurina</taxon>
        <taxon>Ascaridomorpha</taxon>
        <taxon>Ascaridoidea</taxon>
        <taxon>Ascarididae</taxon>
        <taxon>Parascaris</taxon>
    </lineage>
</organism>
<sequence length="132" mass="15081">FNRCAYVSLSCQNISPAYSLLRSIWFDFITKAAFSCSHRLHLTWLFFAVHLCFVVSHRGAATPTSTLRKSCFFLNVKLTLTRHTCSTFLQSQLTFVVLIMKAIDKRCLGKLCGWLADEDKIIFVHRTAVISQ</sequence>
<reference evidence="2" key="1">
    <citation type="submission" date="2022-11" db="UniProtKB">
        <authorList>
            <consortium name="WormBaseParasite"/>
        </authorList>
    </citation>
    <scope>IDENTIFICATION</scope>
</reference>
<keyword evidence="1" id="KW-1185">Reference proteome</keyword>
<proteinExistence type="predicted"/>